<dbReference type="RefSeq" id="WP_316969854.1">
    <property type="nucleotide sequence ID" value="NZ_JARFPL010000048.1"/>
</dbReference>
<dbReference type="Proteomes" id="UP001215956">
    <property type="component" value="Unassembled WGS sequence"/>
</dbReference>
<dbReference type="EMBL" id="JARFPL010000048">
    <property type="protein sequence ID" value="MDF0594157.1"/>
    <property type="molecule type" value="Genomic_DNA"/>
</dbReference>
<dbReference type="InterPro" id="IPR029046">
    <property type="entry name" value="LolA/LolB/LppX"/>
</dbReference>
<sequence>MKKLLLLLALIVAAFSGCVEDKPSPEELKAMMIDSVEKVETAAFVVDMDQTIKVINHSEADGNLRTMTFSTSSSGTGVMNVTGRAMKMTMTTTSISDEMGEVTSEMEMYMVGDTMYTNVEGEWMRMPGMPEEMWDQQNQVKAQAELLNASEIELVGSGKVNGEDAFKVRVIPDTEAFTTILSQQMGSMPFYAMNMTEIFEESEMEWTTWISKESGLPLKNQVSMKLSMTSDMMGLPVGEMGDIEMVVESESTVLYSDYNEPVVIEIPEEALAAADWLEMLMGMMEEPPEALTAEENSDL</sequence>
<evidence type="ECO:0000313" key="2">
    <source>
        <dbReference type="Proteomes" id="UP001215956"/>
    </source>
</evidence>
<dbReference type="SUPFAM" id="SSF89392">
    <property type="entry name" value="Prokaryotic lipoproteins and lipoprotein localization factors"/>
    <property type="match status" value="1"/>
</dbReference>
<keyword evidence="2" id="KW-1185">Reference proteome</keyword>
<dbReference type="InterPro" id="IPR046720">
    <property type="entry name" value="DUF6612"/>
</dbReference>
<name>A0ABT5XHF5_9EURY</name>
<dbReference type="Gene3D" id="2.50.20.20">
    <property type="match status" value="1"/>
</dbReference>
<comment type="caution">
    <text evidence="1">The sequence shown here is derived from an EMBL/GenBank/DDBJ whole genome shotgun (WGS) entry which is preliminary data.</text>
</comment>
<reference evidence="1 2" key="1">
    <citation type="submission" date="2023-03" db="EMBL/GenBank/DDBJ databases">
        <title>Whole genome sequencing of Methanotrichaceae archaeon M04Ac.</title>
        <authorList>
            <person name="Khomyakova M.A."/>
            <person name="Merkel A.Y."/>
            <person name="Slobodkin A.I."/>
        </authorList>
    </citation>
    <scope>NUCLEOTIDE SEQUENCE [LARGE SCALE GENOMIC DNA]</scope>
    <source>
        <strain evidence="1 2">M04Ac</strain>
    </source>
</reference>
<evidence type="ECO:0008006" key="3">
    <source>
        <dbReference type="Google" id="ProtNLM"/>
    </source>
</evidence>
<proteinExistence type="predicted"/>
<organism evidence="1 2">
    <name type="scientific">Candidatus Methanocrinis alkalitolerans</name>
    <dbReference type="NCBI Taxonomy" id="3033395"/>
    <lineage>
        <taxon>Archaea</taxon>
        <taxon>Methanobacteriati</taxon>
        <taxon>Methanobacteriota</taxon>
        <taxon>Stenosarchaea group</taxon>
        <taxon>Methanomicrobia</taxon>
        <taxon>Methanotrichales</taxon>
        <taxon>Methanotrichaceae</taxon>
        <taxon>Methanocrinis</taxon>
    </lineage>
</organism>
<evidence type="ECO:0000313" key="1">
    <source>
        <dbReference type="EMBL" id="MDF0594157.1"/>
    </source>
</evidence>
<dbReference type="PROSITE" id="PS51257">
    <property type="entry name" value="PROKAR_LIPOPROTEIN"/>
    <property type="match status" value="1"/>
</dbReference>
<dbReference type="Pfam" id="PF20316">
    <property type="entry name" value="DUF6612"/>
    <property type="match status" value="1"/>
</dbReference>
<protein>
    <recommendedName>
        <fullName evidence="3">DUF4412 domain-containing protein</fullName>
    </recommendedName>
</protein>
<gene>
    <name evidence="1" type="ORF">P0O24_11255</name>
</gene>
<accession>A0ABT5XHF5</accession>